<dbReference type="SUPFAM" id="SSF53062">
    <property type="entry name" value="PTS system fructose IIA component-like"/>
    <property type="match status" value="1"/>
</dbReference>
<evidence type="ECO:0000313" key="4">
    <source>
        <dbReference type="Proteomes" id="UP000260025"/>
    </source>
</evidence>
<dbReference type="GO" id="GO:0016740">
    <property type="term" value="F:transferase activity"/>
    <property type="evidence" value="ECO:0007669"/>
    <property type="project" value="UniProtKB-KW"/>
</dbReference>
<proteinExistence type="predicted"/>
<evidence type="ECO:0000256" key="1">
    <source>
        <dbReference type="ARBA" id="ARBA00022679"/>
    </source>
</evidence>
<dbReference type="Proteomes" id="UP000260025">
    <property type="component" value="Unassembled WGS sequence"/>
</dbReference>
<dbReference type="InterPro" id="IPR051471">
    <property type="entry name" value="Bacterial_PTS_sugar_comp"/>
</dbReference>
<dbReference type="InterPro" id="IPR036662">
    <property type="entry name" value="PTS_EIIA_man-typ_sf"/>
</dbReference>
<dbReference type="OrthoDB" id="9799827at2"/>
<organism evidence="3 4">
    <name type="scientific">Clostridium innocuum</name>
    <dbReference type="NCBI Taxonomy" id="1522"/>
    <lineage>
        <taxon>Bacteria</taxon>
        <taxon>Bacillati</taxon>
        <taxon>Bacillota</taxon>
        <taxon>Clostridia</taxon>
        <taxon>Eubacteriales</taxon>
        <taxon>Clostridiaceae</taxon>
        <taxon>Clostridium</taxon>
    </lineage>
</organism>
<reference evidence="3 4" key="1">
    <citation type="submission" date="2018-08" db="EMBL/GenBank/DDBJ databases">
        <title>A genome reference for cultivated species of the human gut microbiota.</title>
        <authorList>
            <person name="Zou Y."/>
            <person name="Xue W."/>
            <person name="Luo G."/>
        </authorList>
    </citation>
    <scope>NUCLEOTIDE SEQUENCE [LARGE SCALE GENOMIC DNA]</scope>
    <source>
        <strain evidence="3 4">OF01-2LB</strain>
    </source>
</reference>
<dbReference type="InterPro" id="IPR004701">
    <property type="entry name" value="PTS_EIIA_man-typ"/>
</dbReference>
<dbReference type="PANTHER" id="PTHR33799">
    <property type="entry name" value="PTS PERMEASE-RELATED-RELATED"/>
    <property type="match status" value="1"/>
</dbReference>
<dbReference type="GO" id="GO:0009401">
    <property type="term" value="P:phosphoenolpyruvate-dependent sugar phosphotransferase system"/>
    <property type="evidence" value="ECO:0007669"/>
    <property type="project" value="InterPro"/>
</dbReference>
<name>A0A3E2W2X7_CLOIN</name>
<dbReference type="Pfam" id="PF03610">
    <property type="entry name" value="EIIA-man"/>
    <property type="match status" value="1"/>
</dbReference>
<accession>A0A3E2W2X7</accession>
<dbReference type="AlphaFoldDB" id="A0A3E2W2X7"/>
<dbReference type="EMBL" id="QVEV01000002">
    <property type="protein sequence ID" value="RGC18465.1"/>
    <property type="molecule type" value="Genomic_DNA"/>
</dbReference>
<evidence type="ECO:0000259" key="2">
    <source>
        <dbReference type="PROSITE" id="PS51096"/>
    </source>
</evidence>
<dbReference type="Gene3D" id="3.40.50.510">
    <property type="entry name" value="Phosphotransferase system, mannose-type IIA component"/>
    <property type="match status" value="1"/>
</dbReference>
<dbReference type="PROSITE" id="PS51096">
    <property type="entry name" value="PTS_EIIA_TYPE_4"/>
    <property type="match status" value="1"/>
</dbReference>
<comment type="caution">
    <text evidence="3">The sequence shown here is derived from an EMBL/GenBank/DDBJ whole genome shotgun (WGS) entry which is preliminary data.</text>
</comment>
<dbReference type="PANTHER" id="PTHR33799:SF1">
    <property type="entry name" value="PTS SYSTEM MANNOSE-SPECIFIC EIIAB COMPONENT-RELATED"/>
    <property type="match status" value="1"/>
</dbReference>
<sequence length="136" mass="14992">MYKILLVSHGVIAKGFYDTMPMILGTQADVAYACLDETGSVEQFEKTVIHQLNEVWGQDEVLVLADMMNGTPSRVAAQLISQRSCKGLILCGMNLNVLLEAYMKRNEDLQIIAQGLLTSGKPSFMELYASTNEGNE</sequence>
<keyword evidence="1" id="KW-0808">Transferase</keyword>
<gene>
    <name evidence="3" type="ORF">DXA38_01845</name>
</gene>
<dbReference type="RefSeq" id="WP_117441742.1">
    <property type="nucleotide sequence ID" value="NZ_JAJFEN010000067.1"/>
</dbReference>
<evidence type="ECO:0000313" key="3">
    <source>
        <dbReference type="EMBL" id="RGC18465.1"/>
    </source>
</evidence>
<protein>
    <recommendedName>
        <fullName evidence="2">PTS EIIA type-4 domain-containing protein</fullName>
    </recommendedName>
</protein>
<dbReference type="GO" id="GO:0016020">
    <property type="term" value="C:membrane"/>
    <property type="evidence" value="ECO:0007669"/>
    <property type="project" value="InterPro"/>
</dbReference>
<feature type="domain" description="PTS EIIA type-4" evidence="2">
    <location>
        <begin position="1"/>
        <end position="124"/>
    </location>
</feature>